<proteinExistence type="predicted"/>
<evidence type="ECO:0000313" key="1">
    <source>
        <dbReference type="EMBL" id="CAN75107.1"/>
    </source>
</evidence>
<protein>
    <submittedName>
        <fullName evidence="1">Uncharacterized protein</fullName>
    </submittedName>
</protein>
<organism evidence="1">
    <name type="scientific">Vitis vinifera</name>
    <name type="common">Grape</name>
    <dbReference type="NCBI Taxonomy" id="29760"/>
    <lineage>
        <taxon>Eukaryota</taxon>
        <taxon>Viridiplantae</taxon>
        <taxon>Streptophyta</taxon>
        <taxon>Embryophyta</taxon>
        <taxon>Tracheophyta</taxon>
        <taxon>Spermatophyta</taxon>
        <taxon>Magnoliopsida</taxon>
        <taxon>eudicotyledons</taxon>
        <taxon>Gunneridae</taxon>
        <taxon>Pentapetalae</taxon>
        <taxon>rosids</taxon>
        <taxon>Vitales</taxon>
        <taxon>Vitaceae</taxon>
        <taxon>Viteae</taxon>
        <taxon>Vitis</taxon>
    </lineage>
</organism>
<gene>
    <name evidence="1" type="ORF">VITISV_010025</name>
</gene>
<name>A5BXW9_VITVI</name>
<reference evidence="1" key="1">
    <citation type="journal article" date="2007" name="PLoS ONE">
        <title>The first genome sequence of an elite grapevine cultivar (Pinot noir Vitis vinifera L.): coping with a highly heterozygous genome.</title>
        <authorList>
            <person name="Velasco R."/>
            <person name="Zharkikh A."/>
            <person name="Troggio M."/>
            <person name="Cartwright D.A."/>
            <person name="Cestaro A."/>
            <person name="Pruss D."/>
            <person name="Pindo M."/>
            <person name="FitzGerald L.M."/>
            <person name="Vezzulli S."/>
            <person name="Reid J."/>
            <person name="Malacarne G."/>
            <person name="Iliev D."/>
            <person name="Coppola G."/>
            <person name="Wardell B."/>
            <person name="Micheletti D."/>
            <person name="Macalma T."/>
            <person name="Facci M."/>
            <person name="Mitchell J.T."/>
            <person name="Perazzolli M."/>
            <person name="Eldredge G."/>
            <person name="Gatto P."/>
            <person name="Oyzerski R."/>
            <person name="Moretto M."/>
            <person name="Gutin N."/>
            <person name="Stefanini M."/>
            <person name="Chen Y."/>
            <person name="Segala C."/>
            <person name="Davenport C."/>
            <person name="Dematte L."/>
            <person name="Mraz A."/>
            <person name="Battilana J."/>
            <person name="Stormo K."/>
            <person name="Costa F."/>
            <person name="Tao Q."/>
            <person name="Si-Ammour A."/>
            <person name="Harkins T."/>
            <person name="Lackey A."/>
            <person name="Perbost C."/>
            <person name="Taillon B."/>
            <person name="Stella A."/>
            <person name="Solovyev V."/>
            <person name="Fawcett J.A."/>
            <person name="Sterck L."/>
            <person name="Vandepoele K."/>
            <person name="Grando S.M."/>
            <person name="Toppo S."/>
            <person name="Moser C."/>
            <person name="Lanchbury J."/>
            <person name="Bogden R."/>
            <person name="Skolnick M."/>
            <person name="Sgaramella V."/>
            <person name="Bhatnagar S.K."/>
            <person name="Fontana P."/>
            <person name="Gutin A."/>
            <person name="Van de Peer Y."/>
            <person name="Salamini F."/>
            <person name="Viola R."/>
        </authorList>
    </citation>
    <scope>NUCLEOTIDE SEQUENCE</scope>
</reference>
<dbReference type="AlphaFoldDB" id="A5BXW9"/>
<sequence length="211" mass="24184">MELMHLWWPPEWVGSGLWPLKNLVVSLGGQKWSERLGVCDLSERALLFRCMVAGFCWHFCNFSGLCKVFSQTSLHFVSQFRNLKAILKLGGDFVAISKLGDDFAAISKLGDHFIAIWKFENHWVAKGHFRSTWRIWQGVVMGLRNHFASKLDFRSWVPFSQPISQLRNEGTVLRNGTRVPKGCFTAAKHLAKWGFGCEIPAQLARFIFKRP</sequence>
<accession>A5BXW9</accession>
<dbReference type="EMBL" id="AM475157">
    <property type="protein sequence ID" value="CAN75107.1"/>
    <property type="molecule type" value="Genomic_DNA"/>
</dbReference>